<comment type="subcellular location">
    <subcellularLocation>
        <location evidence="1">Membrane</location>
    </subcellularLocation>
</comment>
<feature type="domain" description="Penicillin-binding protein transpeptidase" evidence="17">
    <location>
        <begin position="231"/>
        <end position="527"/>
    </location>
</feature>
<keyword evidence="7 16" id="KW-0812">Transmembrane</keyword>
<dbReference type="InterPro" id="IPR037532">
    <property type="entry name" value="FtsI_transpept"/>
</dbReference>
<dbReference type="Gene3D" id="3.40.710.10">
    <property type="entry name" value="DD-peptidase/beta-lactamase superfamily"/>
    <property type="match status" value="1"/>
</dbReference>
<evidence type="ECO:0000256" key="12">
    <source>
        <dbReference type="ARBA" id="ARBA00023136"/>
    </source>
</evidence>
<keyword evidence="8 16" id="KW-0378">Hydrolase</keyword>
<dbReference type="InterPro" id="IPR050515">
    <property type="entry name" value="Beta-lactam/transpept"/>
</dbReference>
<dbReference type="InterPro" id="IPR001460">
    <property type="entry name" value="PCN-bd_Tpept"/>
</dbReference>
<dbReference type="EC" id="3.4.16.4" evidence="16"/>
<dbReference type="SUPFAM" id="SSF56519">
    <property type="entry name" value="Penicillin binding protein dimerisation domain"/>
    <property type="match status" value="1"/>
</dbReference>
<gene>
    <name evidence="16" type="primary">ftsI</name>
    <name evidence="19" type="ORF">DEM34_02580</name>
</gene>
<dbReference type="OrthoDB" id="9766847at2"/>
<comment type="pathway">
    <text evidence="16">Cell wall biogenesis; peptidoglycan biosynthesis.</text>
</comment>
<reference evidence="19 20" key="1">
    <citation type="submission" date="2018-05" db="EMBL/GenBank/DDBJ databases">
        <title>Spiribacter halobius sp. nov., a moderately halophilic bacterium isolated from marine solar saltern.</title>
        <authorList>
            <person name="Zheng W.-S."/>
            <person name="Lu D.-C."/>
            <person name="Du Z.-J."/>
        </authorList>
    </citation>
    <scope>NUCLEOTIDE SEQUENCE [LARGE SCALE GENOMIC DNA]</scope>
    <source>
        <strain evidence="19 20">E85</strain>
    </source>
</reference>
<dbReference type="GO" id="GO:0006508">
    <property type="term" value="P:proteolysis"/>
    <property type="evidence" value="ECO:0007669"/>
    <property type="project" value="UniProtKB-KW"/>
</dbReference>
<evidence type="ECO:0000256" key="16">
    <source>
        <dbReference type="HAMAP-Rule" id="MF_02080"/>
    </source>
</evidence>
<dbReference type="InterPro" id="IPR005311">
    <property type="entry name" value="PBP_dimer"/>
</dbReference>
<evidence type="ECO:0000256" key="8">
    <source>
        <dbReference type="ARBA" id="ARBA00022801"/>
    </source>
</evidence>
<comment type="caution">
    <text evidence="19">The sequence shown here is derived from an EMBL/GenBank/DDBJ whole genome shotgun (WGS) entry which is preliminary data.</text>
</comment>
<keyword evidence="9 16" id="KW-0133">Cell shape</keyword>
<dbReference type="GO" id="GO:0071555">
    <property type="term" value="P:cell wall organization"/>
    <property type="evidence" value="ECO:0007669"/>
    <property type="project" value="UniProtKB-KW"/>
</dbReference>
<organism evidence="19 20">
    <name type="scientific">Sediminicurvatus halobius</name>
    <dbReference type="NCBI Taxonomy" id="2182432"/>
    <lineage>
        <taxon>Bacteria</taxon>
        <taxon>Pseudomonadati</taxon>
        <taxon>Pseudomonadota</taxon>
        <taxon>Gammaproteobacteria</taxon>
        <taxon>Chromatiales</taxon>
        <taxon>Ectothiorhodospiraceae</taxon>
        <taxon>Sediminicurvatus</taxon>
    </lineage>
</organism>
<dbReference type="PANTHER" id="PTHR30627:SF1">
    <property type="entry name" value="PEPTIDOGLYCAN D,D-TRANSPEPTIDASE FTSI"/>
    <property type="match status" value="1"/>
</dbReference>
<dbReference type="EMBL" id="QFFI01000003">
    <property type="protein sequence ID" value="PWG65278.1"/>
    <property type="molecule type" value="Genomic_DNA"/>
</dbReference>
<evidence type="ECO:0000256" key="3">
    <source>
        <dbReference type="ARBA" id="ARBA00022519"/>
    </source>
</evidence>
<accession>A0A2U2N837</accession>
<evidence type="ECO:0000313" key="20">
    <source>
        <dbReference type="Proteomes" id="UP000245474"/>
    </source>
</evidence>
<dbReference type="UniPathway" id="UPA00219"/>
<keyword evidence="14 16" id="KW-0131">Cell cycle</keyword>
<keyword evidence="5 16" id="KW-0121">Carboxypeptidase</keyword>
<keyword evidence="15 16" id="KW-0961">Cell wall biogenesis/degradation</keyword>
<evidence type="ECO:0000256" key="1">
    <source>
        <dbReference type="ARBA" id="ARBA00004370"/>
    </source>
</evidence>
<keyword evidence="20" id="KW-1185">Reference proteome</keyword>
<dbReference type="GO" id="GO:0008658">
    <property type="term" value="F:penicillin binding"/>
    <property type="evidence" value="ECO:0007669"/>
    <property type="project" value="InterPro"/>
</dbReference>
<dbReference type="Gene3D" id="3.90.1310.10">
    <property type="entry name" value="Penicillin-binding protein 2a (Domain 2)"/>
    <property type="match status" value="1"/>
</dbReference>
<evidence type="ECO:0000259" key="18">
    <source>
        <dbReference type="Pfam" id="PF03717"/>
    </source>
</evidence>
<dbReference type="InterPro" id="IPR036138">
    <property type="entry name" value="PBP_dimer_sf"/>
</dbReference>
<dbReference type="GO" id="GO:0000917">
    <property type="term" value="P:division septum assembly"/>
    <property type="evidence" value="ECO:0007669"/>
    <property type="project" value="UniProtKB-KW"/>
</dbReference>
<evidence type="ECO:0000256" key="6">
    <source>
        <dbReference type="ARBA" id="ARBA00022670"/>
    </source>
</evidence>
<feature type="domain" description="Penicillin-binding protein dimerisation" evidence="18">
    <location>
        <begin position="42"/>
        <end position="190"/>
    </location>
</feature>
<evidence type="ECO:0000256" key="5">
    <source>
        <dbReference type="ARBA" id="ARBA00022645"/>
    </source>
</evidence>
<dbReference type="GO" id="GO:0009252">
    <property type="term" value="P:peptidoglycan biosynthetic process"/>
    <property type="evidence" value="ECO:0007669"/>
    <property type="project" value="UniProtKB-UniRule"/>
</dbReference>
<feature type="active site" description="Acyl-ester intermediate" evidence="16">
    <location>
        <position position="278"/>
    </location>
</feature>
<proteinExistence type="inferred from homology"/>
<dbReference type="GO" id="GO:0009002">
    <property type="term" value="F:serine-type D-Ala-D-Ala carboxypeptidase activity"/>
    <property type="evidence" value="ECO:0007669"/>
    <property type="project" value="UniProtKB-UniRule"/>
</dbReference>
<evidence type="ECO:0000259" key="17">
    <source>
        <dbReference type="Pfam" id="PF00905"/>
    </source>
</evidence>
<name>A0A2U2N837_9GAMM</name>
<keyword evidence="4 16" id="KW-0132">Cell division</keyword>
<comment type="function">
    <text evidence="16">Catalyzes cross-linking of the peptidoglycan cell wall at the division septum.</text>
</comment>
<keyword evidence="6 16" id="KW-0645">Protease</keyword>
<evidence type="ECO:0000256" key="7">
    <source>
        <dbReference type="ARBA" id="ARBA00022692"/>
    </source>
</evidence>
<dbReference type="SUPFAM" id="SSF56601">
    <property type="entry name" value="beta-lactamase/transpeptidase-like"/>
    <property type="match status" value="1"/>
</dbReference>
<sequence length="555" mass="59329">MVAAVFLLLPVALVGRGVELQLTESDFLQGQAEARHLRVEALPAHRGAITDRHGEVLAMSAPMDSVWADPGPLLAAEGGVQRLAAALEMDAGALQQALSERAEREFVYVRRHVDPELAERVMALDLPGVALRREYRRFYPTGEVTGHLLGFTNIDDRGQEGLELAYDDWLSGTPGAKRVLRDRLGRTIEDVERLSEPQPGRELALTVDRRLQYLAYRELKSAVRAHDARSGSLVLLDARSGDVLAMVNQPAFNPNRRGGMRAEQYRNRAVTDLFEPGSTIKPFTVAAALESGRYTPSTPVDTAPGWMRVGRHQVRDVRDYGTLDVASVISKSSNVGAARIALDLEVGRVWELLAAAGLGRPTGVAHPGEASGYLAIMPPERPIERATLAFGYGLSNTSLQLARAYAAIANDGLLPPVSLLAGAERGDARRIMSARTAQAVRGMMEGVVQPAGTAPAAAVPGYRVAGKTGTVRKAVAGGYAEDRYTATFAGLAPVSDPRFVCVVTLDEPGGEAYYAGEVAAPVFGAVMADALRLYNVAPDATPRESRLVAAGRDGG</sequence>
<evidence type="ECO:0000256" key="10">
    <source>
        <dbReference type="ARBA" id="ARBA00022984"/>
    </source>
</evidence>
<dbReference type="Pfam" id="PF00905">
    <property type="entry name" value="Transpeptidase"/>
    <property type="match status" value="1"/>
</dbReference>
<dbReference type="HAMAP" id="MF_02080">
    <property type="entry name" value="FtsI_transpept"/>
    <property type="match status" value="1"/>
</dbReference>
<dbReference type="GO" id="GO:0043093">
    <property type="term" value="P:FtsZ-dependent cytokinesis"/>
    <property type="evidence" value="ECO:0007669"/>
    <property type="project" value="UniProtKB-UniRule"/>
</dbReference>
<keyword evidence="11 16" id="KW-1133">Transmembrane helix</keyword>
<keyword evidence="10 16" id="KW-0573">Peptidoglycan synthesis</keyword>
<comment type="similarity">
    <text evidence="16">Belongs to the transpeptidase family. FtsI subfamily.</text>
</comment>
<dbReference type="InterPro" id="IPR012338">
    <property type="entry name" value="Beta-lactam/transpept-like"/>
</dbReference>
<dbReference type="GO" id="GO:0008955">
    <property type="term" value="F:peptidoglycan glycosyltransferase activity"/>
    <property type="evidence" value="ECO:0007669"/>
    <property type="project" value="InterPro"/>
</dbReference>
<dbReference type="GO" id="GO:0005886">
    <property type="term" value="C:plasma membrane"/>
    <property type="evidence" value="ECO:0007669"/>
    <property type="project" value="UniProtKB-UniRule"/>
</dbReference>
<protein>
    <recommendedName>
        <fullName evidence="16">Peptidoglycan D,D-transpeptidase FtsI</fullName>
        <ecNumber evidence="16">3.4.16.4</ecNumber>
    </recommendedName>
    <alternativeName>
        <fullName evidence="16">Penicillin-binding protein 3</fullName>
        <shortName evidence="16">PBP-3</shortName>
    </alternativeName>
</protein>
<dbReference type="AlphaFoldDB" id="A0A2U2N837"/>
<evidence type="ECO:0000256" key="14">
    <source>
        <dbReference type="ARBA" id="ARBA00023306"/>
    </source>
</evidence>
<dbReference type="Proteomes" id="UP000245474">
    <property type="component" value="Unassembled WGS sequence"/>
</dbReference>
<dbReference type="Pfam" id="PF03717">
    <property type="entry name" value="PBP_dimer"/>
    <property type="match status" value="1"/>
</dbReference>
<evidence type="ECO:0000313" key="19">
    <source>
        <dbReference type="EMBL" id="PWG65278.1"/>
    </source>
</evidence>
<dbReference type="PANTHER" id="PTHR30627">
    <property type="entry name" value="PEPTIDOGLYCAN D,D-TRANSPEPTIDASE"/>
    <property type="match status" value="1"/>
</dbReference>
<keyword evidence="2 16" id="KW-1003">Cell membrane</keyword>
<evidence type="ECO:0000256" key="4">
    <source>
        <dbReference type="ARBA" id="ARBA00022618"/>
    </source>
</evidence>
<keyword evidence="3 16" id="KW-0997">Cell inner membrane</keyword>
<dbReference type="Gene3D" id="3.30.450.330">
    <property type="match status" value="1"/>
</dbReference>
<evidence type="ECO:0000256" key="13">
    <source>
        <dbReference type="ARBA" id="ARBA00023210"/>
    </source>
</evidence>
<dbReference type="GO" id="GO:0008360">
    <property type="term" value="P:regulation of cell shape"/>
    <property type="evidence" value="ECO:0007669"/>
    <property type="project" value="UniProtKB-KW"/>
</dbReference>
<evidence type="ECO:0000256" key="9">
    <source>
        <dbReference type="ARBA" id="ARBA00022960"/>
    </source>
</evidence>
<keyword evidence="13 16" id="KW-0717">Septation</keyword>
<keyword evidence="12 16" id="KW-0472">Membrane</keyword>
<evidence type="ECO:0000256" key="15">
    <source>
        <dbReference type="ARBA" id="ARBA00023316"/>
    </source>
</evidence>
<evidence type="ECO:0000256" key="2">
    <source>
        <dbReference type="ARBA" id="ARBA00022475"/>
    </source>
</evidence>
<comment type="catalytic activity">
    <reaction evidence="16">
        <text>Preferential cleavage: (Ac)2-L-Lys-D-Ala-|-D-Ala. Also transpeptidation of peptidyl-alanyl moieties that are N-acyl substituents of D-alanine.</text>
        <dbReference type="EC" id="3.4.16.4"/>
    </reaction>
</comment>
<evidence type="ECO:0000256" key="11">
    <source>
        <dbReference type="ARBA" id="ARBA00022989"/>
    </source>
</evidence>